<comment type="caution">
    <text evidence="2">The sequence shown here is derived from an EMBL/GenBank/DDBJ whole genome shotgun (WGS) entry which is preliminary data.</text>
</comment>
<organism evidence="2 3">
    <name type="scientific">Parnassius apollo</name>
    <name type="common">Apollo butterfly</name>
    <name type="synonym">Papilio apollo</name>
    <dbReference type="NCBI Taxonomy" id="110799"/>
    <lineage>
        <taxon>Eukaryota</taxon>
        <taxon>Metazoa</taxon>
        <taxon>Ecdysozoa</taxon>
        <taxon>Arthropoda</taxon>
        <taxon>Hexapoda</taxon>
        <taxon>Insecta</taxon>
        <taxon>Pterygota</taxon>
        <taxon>Neoptera</taxon>
        <taxon>Endopterygota</taxon>
        <taxon>Lepidoptera</taxon>
        <taxon>Glossata</taxon>
        <taxon>Ditrysia</taxon>
        <taxon>Papilionoidea</taxon>
        <taxon>Papilionidae</taxon>
        <taxon>Parnassiinae</taxon>
        <taxon>Parnassini</taxon>
        <taxon>Parnassius</taxon>
        <taxon>Parnassius</taxon>
    </lineage>
</organism>
<proteinExistence type="predicted"/>
<dbReference type="Proteomes" id="UP000691718">
    <property type="component" value="Unassembled WGS sequence"/>
</dbReference>
<protein>
    <submittedName>
        <fullName evidence="2">(apollo) hypothetical protein</fullName>
    </submittedName>
</protein>
<accession>A0A8S3X8E6</accession>
<feature type="region of interest" description="Disordered" evidence="1">
    <location>
        <begin position="130"/>
        <end position="191"/>
    </location>
</feature>
<dbReference type="AlphaFoldDB" id="A0A8S3X8E6"/>
<evidence type="ECO:0000313" key="3">
    <source>
        <dbReference type="Proteomes" id="UP000691718"/>
    </source>
</evidence>
<reference evidence="2" key="1">
    <citation type="submission" date="2021-04" db="EMBL/GenBank/DDBJ databases">
        <authorList>
            <person name="Tunstrom K."/>
        </authorList>
    </citation>
    <scope>NUCLEOTIDE SEQUENCE</scope>
</reference>
<evidence type="ECO:0000313" key="2">
    <source>
        <dbReference type="EMBL" id="CAG5009289.1"/>
    </source>
</evidence>
<dbReference type="OrthoDB" id="7298477at2759"/>
<gene>
    <name evidence="2" type="ORF">PAPOLLO_LOCUS15196</name>
</gene>
<evidence type="ECO:0000256" key="1">
    <source>
        <dbReference type="SAM" id="MobiDB-lite"/>
    </source>
</evidence>
<keyword evidence="3" id="KW-1185">Reference proteome</keyword>
<sequence length="191" mass="21622">MDKDYDGRIGKRSSGKIINKFLTPSNFKAVIAPQMNPEIKASLSEILIKRDKREIVEQLSDTAKIAADIFYEDSAARKYFALSGATLVLREATKNAKTVSQKFLFGKDCPENTRTAQTIQKTGAQIKAVEKKKTAPKKGNWKSPLQVHPTRSGQNYRAQPYKPRYRPSQPLWRKTQNIGAPPAQTKRNHRH</sequence>
<name>A0A8S3X8E6_PARAO</name>
<dbReference type="EMBL" id="CAJQZP010001029">
    <property type="protein sequence ID" value="CAG5009289.1"/>
    <property type="molecule type" value="Genomic_DNA"/>
</dbReference>